<protein>
    <submittedName>
        <fullName evidence="2">DUF3392 domain-containing protein</fullName>
    </submittedName>
</protein>
<keyword evidence="1" id="KW-1133">Transmembrane helix</keyword>
<keyword evidence="3" id="KW-1185">Reference proteome</keyword>
<keyword evidence="1" id="KW-0472">Membrane</keyword>
<sequence>MSDFITKLIALLNYLGGFIAPWLTEVATAIIACCLVVFGADINRFLRRYFAGRSFLLRTLIFVIVNAFGYGLIIIHLSPLLAQYMAKIPAHWLFVLVVAIFFAIGSWAQRNRQV</sequence>
<dbReference type="EMBL" id="JAKILB010000007">
    <property type="protein sequence ID" value="MCL1139509.1"/>
    <property type="molecule type" value="Genomic_DNA"/>
</dbReference>
<proteinExistence type="predicted"/>
<dbReference type="AlphaFoldDB" id="A0A9X1ZC22"/>
<evidence type="ECO:0000313" key="3">
    <source>
        <dbReference type="Proteomes" id="UP001139293"/>
    </source>
</evidence>
<keyword evidence="1" id="KW-0812">Transmembrane</keyword>
<reference evidence="2" key="1">
    <citation type="submission" date="2022-01" db="EMBL/GenBank/DDBJ databases">
        <title>Whole genome-based taxonomy of the Shewanellaceae.</title>
        <authorList>
            <person name="Martin-Rodriguez A.J."/>
        </authorList>
    </citation>
    <scope>NUCLEOTIDE SEQUENCE</scope>
    <source>
        <strain evidence="2">KCTC 23973</strain>
    </source>
</reference>
<dbReference type="InterPro" id="IPR021813">
    <property type="entry name" value="DUF3392"/>
</dbReference>
<gene>
    <name evidence="2" type="ORF">L2740_13240</name>
</gene>
<name>A0A9X1ZC22_9GAMM</name>
<feature type="transmembrane region" description="Helical" evidence="1">
    <location>
        <begin position="55"/>
        <end position="78"/>
    </location>
</feature>
<dbReference type="Proteomes" id="UP001139293">
    <property type="component" value="Unassembled WGS sequence"/>
</dbReference>
<accession>A0A9X1ZC22</accession>
<evidence type="ECO:0000256" key="1">
    <source>
        <dbReference type="SAM" id="Phobius"/>
    </source>
</evidence>
<dbReference type="Pfam" id="PF11872">
    <property type="entry name" value="DUF3392"/>
    <property type="match status" value="1"/>
</dbReference>
<evidence type="ECO:0000313" key="2">
    <source>
        <dbReference type="EMBL" id="MCL1139509.1"/>
    </source>
</evidence>
<dbReference type="RefSeq" id="WP_248472069.1">
    <property type="nucleotide sequence ID" value="NZ_JAKILB010000007.1"/>
</dbReference>
<organism evidence="2 3">
    <name type="scientific">Shewanella pneumatophori</name>
    <dbReference type="NCBI Taxonomy" id="314092"/>
    <lineage>
        <taxon>Bacteria</taxon>
        <taxon>Pseudomonadati</taxon>
        <taxon>Pseudomonadota</taxon>
        <taxon>Gammaproteobacteria</taxon>
        <taxon>Alteromonadales</taxon>
        <taxon>Shewanellaceae</taxon>
        <taxon>Shewanella</taxon>
    </lineage>
</organism>
<feature type="transmembrane region" description="Helical" evidence="1">
    <location>
        <begin position="20"/>
        <end position="43"/>
    </location>
</feature>
<feature type="transmembrane region" description="Helical" evidence="1">
    <location>
        <begin position="90"/>
        <end position="108"/>
    </location>
</feature>
<comment type="caution">
    <text evidence="2">The sequence shown here is derived from an EMBL/GenBank/DDBJ whole genome shotgun (WGS) entry which is preliminary data.</text>
</comment>